<evidence type="ECO:0000313" key="1">
    <source>
        <dbReference type="EMBL" id="RAI43836.1"/>
    </source>
</evidence>
<organism evidence="1 2">
    <name type="scientific">Rhodoplanes roseus</name>
    <dbReference type="NCBI Taxonomy" id="29409"/>
    <lineage>
        <taxon>Bacteria</taxon>
        <taxon>Pseudomonadati</taxon>
        <taxon>Pseudomonadota</taxon>
        <taxon>Alphaproteobacteria</taxon>
        <taxon>Hyphomicrobiales</taxon>
        <taxon>Nitrobacteraceae</taxon>
        <taxon>Rhodoplanes</taxon>
    </lineage>
</organism>
<protein>
    <recommendedName>
        <fullName evidence="3">DUF1223 domain-containing protein</fullName>
    </recommendedName>
</protein>
<dbReference type="Proteomes" id="UP000249130">
    <property type="component" value="Unassembled WGS sequence"/>
</dbReference>
<dbReference type="AlphaFoldDB" id="A0A327L038"/>
<dbReference type="PANTHER" id="PTHR36057">
    <property type="match status" value="1"/>
</dbReference>
<evidence type="ECO:0008006" key="3">
    <source>
        <dbReference type="Google" id="ProtNLM"/>
    </source>
</evidence>
<reference evidence="1 2" key="1">
    <citation type="submission" date="2017-07" db="EMBL/GenBank/DDBJ databases">
        <title>Draft Genome Sequences of Select Purple Nonsulfur Bacteria.</title>
        <authorList>
            <person name="Lasarre B."/>
            <person name="Mckinlay J.B."/>
        </authorList>
    </citation>
    <scope>NUCLEOTIDE SEQUENCE [LARGE SCALE GENOMIC DNA]</scope>
    <source>
        <strain evidence="1 2">DSM 5909</strain>
    </source>
</reference>
<gene>
    <name evidence="1" type="ORF">CH341_12165</name>
</gene>
<dbReference type="OrthoDB" id="9808254at2"/>
<sequence>MTTRRAQSTGGLVLGLVGVGLLCGTTLSPARAAEPGAPTAAAPIPSEAPVTRSLGVQAAPPVGAPQLSSTQSTAVPVSSLGSQARAVVELFTSQGCSSCPAADRVLAELKKDPTLIAVSLPITYWDYLGWKDTLADPRHTARQTAYSHARGDRAVYTPQVVVNGTTHVLGSDKAAIEGAVARGRGRATALSIPVRVTVADGRVSVSAEAARPAVASTGAAPVAATTGEVWLLGVTSAIEVAVGRGENTGRTIVYNNVVRRWVKLGDWTGATRSWSVPVGEIKADKVDAVAVLVQGGSAKAPGTIFGAAFERLN</sequence>
<dbReference type="SUPFAM" id="SSF52833">
    <property type="entry name" value="Thioredoxin-like"/>
    <property type="match status" value="1"/>
</dbReference>
<dbReference type="PANTHER" id="PTHR36057:SF1">
    <property type="entry name" value="LIPOPROTEIN LIPID ATTACHMENT SITE-LIKE PROTEIN, PUTATIVE (DUF1223)-RELATED"/>
    <property type="match status" value="1"/>
</dbReference>
<evidence type="ECO:0000313" key="2">
    <source>
        <dbReference type="Proteomes" id="UP000249130"/>
    </source>
</evidence>
<name>A0A327L038_9BRAD</name>
<comment type="caution">
    <text evidence="1">The sequence shown here is derived from an EMBL/GenBank/DDBJ whole genome shotgun (WGS) entry which is preliminary data.</text>
</comment>
<dbReference type="Pfam" id="PF06764">
    <property type="entry name" value="DUF1223"/>
    <property type="match status" value="1"/>
</dbReference>
<dbReference type="InterPro" id="IPR010634">
    <property type="entry name" value="DUF1223"/>
</dbReference>
<proteinExistence type="predicted"/>
<dbReference type="EMBL" id="NPEX01000068">
    <property type="protein sequence ID" value="RAI43836.1"/>
    <property type="molecule type" value="Genomic_DNA"/>
</dbReference>
<keyword evidence="2" id="KW-1185">Reference proteome</keyword>
<accession>A0A327L038</accession>
<dbReference type="InterPro" id="IPR036249">
    <property type="entry name" value="Thioredoxin-like_sf"/>
</dbReference>